<accession>A0ABT3GBW8</accession>
<evidence type="ECO:0000313" key="2">
    <source>
        <dbReference type="EMBL" id="MCW1916996.1"/>
    </source>
</evidence>
<dbReference type="Proteomes" id="UP001165653">
    <property type="component" value="Unassembled WGS sequence"/>
</dbReference>
<proteinExistence type="predicted"/>
<sequence>MLRRPFAFWLPAFVLLFLCWAWADSRRNSSAISCSYMRRDDDIKTIIITAEESSLVLGASQTQGLRIPKHHPVSVGRRRYELPPKSFTPWFPLPKTMTQGEGIGTSGGPISSIYQTLHIPFWCLILAYIAGWLLLLHRWRKRLEHHAPPPHGHGSRSRP</sequence>
<evidence type="ECO:0000256" key="1">
    <source>
        <dbReference type="SAM" id="Phobius"/>
    </source>
</evidence>
<dbReference type="EMBL" id="JAPDDR010000023">
    <property type="protein sequence ID" value="MCW1916996.1"/>
    <property type="molecule type" value="Genomic_DNA"/>
</dbReference>
<dbReference type="RefSeq" id="WP_264516616.1">
    <property type="nucleotide sequence ID" value="NZ_JAPDDR010000023.1"/>
</dbReference>
<gene>
    <name evidence="2" type="ORF">OJ996_25630</name>
</gene>
<protein>
    <submittedName>
        <fullName evidence="2">Uncharacterized protein</fullName>
    </submittedName>
</protein>
<keyword evidence="3" id="KW-1185">Reference proteome</keyword>
<organism evidence="2 3">
    <name type="scientific">Luteolibacter rhizosphaerae</name>
    <dbReference type="NCBI Taxonomy" id="2989719"/>
    <lineage>
        <taxon>Bacteria</taxon>
        <taxon>Pseudomonadati</taxon>
        <taxon>Verrucomicrobiota</taxon>
        <taxon>Verrucomicrobiia</taxon>
        <taxon>Verrucomicrobiales</taxon>
        <taxon>Verrucomicrobiaceae</taxon>
        <taxon>Luteolibacter</taxon>
    </lineage>
</organism>
<keyword evidence="1" id="KW-0812">Transmembrane</keyword>
<comment type="caution">
    <text evidence="2">The sequence shown here is derived from an EMBL/GenBank/DDBJ whole genome shotgun (WGS) entry which is preliminary data.</text>
</comment>
<reference evidence="2" key="1">
    <citation type="submission" date="2022-10" db="EMBL/GenBank/DDBJ databases">
        <title>Luteolibacter sp. GHJ8, whole genome shotgun sequencing project.</title>
        <authorList>
            <person name="Zhao G."/>
            <person name="Shen L."/>
        </authorList>
    </citation>
    <scope>NUCLEOTIDE SEQUENCE</scope>
    <source>
        <strain evidence="2">GHJ8</strain>
    </source>
</reference>
<evidence type="ECO:0000313" key="3">
    <source>
        <dbReference type="Proteomes" id="UP001165653"/>
    </source>
</evidence>
<keyword evidence="1" id="KW-0472">Membrane</keyword>
<keyword evidence="1" id="KW-1133">Transmembrane helix</keyword>
<name>A0ABT3GBW8_9BACT</name>
<feature type="transmembrane region" description="Helical" evidence="1">
    <location>
        <begin position="119"/>
        <end position="136"/>
    </location>
</feature>